<evidence type="ECO:0000313" key="2">
    <source>
        <dbReference type="Proteomes" id="UP000310158"/>
    </source>
</evidence>
<keyword evidence="2" id="KW-1185">Reference proteome</keyword>
<dbReference type="Proteomes" id="UP000310158">
    <property type="component" value="Unassembled WGS sequence"/>
</dbReference>
<reference evidence="1 2" key="1">
    <citation type="submission" date="2019-02" db="EMBL/GenBank/DDBJ databases">
        <title>Genome sequencing of the rare red list fungi Bondarzewia mesenterica.</title>
        <authorList>
            <person name="Buettner E."/>
            <person name="Kellner H."/>
        </authorList>
    </citation>
    <scope>NUCLEOTIDE SEQUENCE [LARGE SCALE GENOMIC DNA]</scope>
    <source>
        <strain evidence="1 2">DSM 108281</strain>
    </source>
</reference>
<sequence length="109" mass="12056">MSQEDVLSALHSAPTDPGGSDAILLEAGIRHGLYASLKEAAVYLPPSAYLENVSNNHWPDVEVRYLWCDHSVWEMPWGTGALQAELETSRRSGKGMGNIRLINVPARRR</sequence>
<dbReference type="OrthoDB" id="5311491at2759"/>
<gene>
    <name evidence="1" type="ORF">EW146_g4610</name>
</gene>
<proteinExistence type="predicted"/>
<dbReference type="AlphaFoldDB" id="A0A4S4LV44"/>
<organism evidence="1 2">
    <name type="scientific">Bondarzewia mesenterica</name>
    <dbReference type="NCBI Taxonomy" id="1095465"/>
    <lineage>
        <taxon>Eukaryota</taxon>
        <taxon>Fungi</taxon>
        <taxon>Dikarya</taxon>
        <taxon>Basidiomycota</taxon>
        <taxon>Agaricomycotina</taxon>
        <taxon>Agaricomycetes</taxon>
        <taxon>Russulales</taxon>
        <taxon>Bondarzewiaceae</taxon>
        <taxon>Bondarzewia</taxon>
    </lineage>
</organism>
<evidence type="ECO:0000313" key="1">
    <source>
        <dbReference type="EMBL" id="THH15957.1"/>
    </source>
</evidence>
<accession>A0A4S4LV44</accession>
<dbReference type="EMBL" id="SGPL01000182">
    <property type="protein sequence ID" value="THH15957.1"/>
    <property type="molecule type" value="Genomic_DNA"/>
</dbReference>
<name>A0A4S4LV44_9AGAM</name>
<comment type="caution">
    <text evidence="1">The sequence shown here is derived from an EMBL/GenBank/DDBJ whole genome shotgun (WGS) entry which is preliminary data.</text>
</comment>
<protein>
    <submittedName>
        <fullName evidence="1">Uncharacterized protein</fullName>
    </submittedName>
</protein>